<sequence>MFRVTGQGDFMLSNRISYEMDLQGPSVTVRTACSSSLTCQSEACMAVSTCACEAALVGGVNLMLSPTMTTAMTEQGVLSKDGSCKTFSADADGYARSEGVTAVFIKPLADALRDGNPVRAVTRAACHNSDGKTPGVSVPSSEAQEALIRRTYQLAGLDNFGAAAVVGCYGTRTAM</sequence>
<dbReference type="PANTHER" id="PTHR43775">
    <property type="entry name" value="FATTY ACID SYNTHASE"/>
    <property type="match status" value="1"/>
</dbReference>
<keyword evidence="2" id="KW-0597">Phosphoprotein</keyword>
<evidence type="ECO:0000313" key="4">
    <source>
        <dbReference type="EMBL" id="KAK8040229.1"/>
    </source>
</evidence>
<evidence type="ECO:0000313" key="5">
    <source>
        <dbReference type="Proteomes" id="UP001396898"/>
    </source>
</evidence>
<reference evidence="4 5" key="1">
    <citation type="submission" date="2023-01" db="EMBL/GenBank/DDBJ databases">
        <title>Analysis of 21 Apiospora genomes using comparative genomics revels a genus with tremendous synthesis potential of carbohydrate active enzymes and secondary metabolites.</title>
        <authorList>
            <person name="Sorensen T."/>
        </authorList>
    </citation>
    <scope>NUCLEOTIDE SEQUENCE [LARGE SCALE GENOMIC DNA]</scope>
    <source>
        <strain evidence="4 5">CBS 20057</strain>
    </source>
</reference>
<dbReference type="InterPro" id="IPR014030">
    <property type="entry name" value="Ketoacyl_synth_N"/>
</dbReference>
<keyword evidence="5" id="KW-1185">Reference proteome</keyword>
<protein>
    <submittedName>
        <fullName evidence="4">Acyl transferase/acyl hydrolase/lysophospholipase</fullName>
    </submittedName>
</protein>
<name>A0ABR1T0X4_9PEZI</name>
<organism evidence="4 5">
    <name type="scientific">Apiospora marii</name>
    <dbReference type="NCBI Taxonomy" id="335849"/>
    <lineage>
        <taxon>Eukaryota</taxon>
        <taxon>Fungi</taxon>
        <taxon>Dikarya</taxon>
        <taxon>Ascomycota</taxon>
        <taxon>Pezizomycotina</taxon>
        <taxon>Sordariomycetes</taxon>
        <taxon>Xylariomycetidae</taxon>
        <taxon>Amphisphaeriales</taxon>
        <taxon>Apiosporaceae</taxon>
        <taxon>Apiospora</taxon>
    </lineage>
</organism>
<evidence type="ECO:0000259" key="3">
    <source>
        <dbReference type="PROSITE" id="PS52004"/>
    </source>
</evidence>
<evidence type="ECO:0000256" key="2">
    <source>
        <dbReference type="ARBA" id="ARBA00022553"/>
    </source>
</evidence>
<evidence type="ECO:0000256" key="1">
    <source>
        <dbReference type="ARBA" id="ARBA00022450"/>
    </source>
</evidence>
<dbReference type="PANTHER" id="PTHR43775:SF28">
    <property type="entry name" value="SYNTHASE, PUTATIVE-RELATED"/>
    <property type="match status" value="1"/>
</dbReference>
<dbReference type="SMART" id="SM00825">
    <property type="entry name" value="PKS_KS"/>
    <property type="match status" value="1"/>
</dbReference>
<feature type="domain" description="Ketosynthase family 3 (KS3)" evidence="3">
    <location>
        <begin position="1"/>
        <end position="175"/>
    </location>
</feature>
<dbReference type="EMBL" id="JAQQWI010000001">
    <property type="protein sequence ID" value="KAK8040229.1"/>
    <property type="molecule type" value="Genomic_DNA"/>
</dbReference>
<dbReference type="InterPro" id="IPR016039">
    <property type="entry name" value="Thiolase-like"/>
</dbReference>
<keyword evidence="1" id="KW-0596">Phosphopantetheine</keyword>
<dbReference type="GO" id="GO:0016787">
    <property type="term" value="F:hydrolase activity"/>
    <property type="evidence" value="ECO:0007669"/>
    <property type="project" value="UniProtKB-KW"/>
</dbReference>
<dbReference type="GO" id="GO:0016740">
    <property type="term" value="F:transferase activity"/>
    <property type="evidence" value="ECO:0007669"/>
    <property type="project" value="UniProtKB-KW"/>
</dbReference>
<dbReference type="InterPro" id="IPR050091">
    <property type="entry name" value="PKS_NRPS_Biosynth_Enz"/>
</dbReference>
<keyword evidence="4" id="KW-0808">Transferase</keyword>
<gene>
    <name evidence="4" type="ORF">PG991_000017</name>
</gene>
<dbReference type="Pfam" id="PF00109">
    <property type="entry name" value="ketoacyl-synt"/>
    <property type="match status" value="1"/>
</dbReference>
<keyword evidence="4" id="KW-0378">Hydrolase</keyword>
<dbReference type="PROSITE" id="PS52004">
    <property type="entry name" value="KS3_2"/>
    <property type="match status" value="1"/>
</dbReference>
<accession>A0ABR1T0X4</accession>
<dbReference type="SUPFAM" id="SSF53901">
    <property type="entry name" value="Thiolase-like"/>
    <property type="match status" value="1"/>
</dbReference>
<dbReference type="Gene3D" id="3.40.47.10">
    <property type="match status" value="1"/>
</dbReference>
<dbReference type="Proteomes" id="UP001396898">
    <property type="component" value="Unassembled WGS sequence"/>
</dbReference>
<comment type="caution">
    <text evidence="4">The sequence shown here is derived from an EMBL/GenBank/DDBJ whole genome shotgun (WGS) entry which is preliminary data.</text>
</comment>
<proteinExistence type="predicted"/>
<dbReference type="CDD" id="cd00833">
    <property type="entry name" value="PKS"/>
    <property type="match status" value="1"/>
</dbReference>
<dbReference type="InterPro" id="IPR020841">
    <property type="entry name" value="PKS_Beta-ketoAc_synthase_dom"/>
</dbReference>